<organism evidence="1 2">
    <name type="scientific">Vaccinium darrowii</name>
    <dbReference type="NCBI Taxonomy" id="229202"/>
    <lineage>
        <taxon>Eukaryota</taxon>
        <taxon>Viridiplantae</taxon>
        <taxon>Streptophyta</taxon>
        <taxon>Embryophyta</taxon>
        <taxon>Tracheophyta</taxon>
        <taxon>Spermatophyta</taxon>
        <taxon>Magnoliopsida</taxon>
        <taxon>eudicotyledons</taxon>
        <taxon>Gunneridae</taxon>
        <taxon>Pentapetalae</taxon>
        <taxon>asterids</taxon>
        <taxon>Ericales</taxon>
        <taxon>Ericaceae</taxon>
        <taxon>Vaccinioideae</taxon>
        <taxon>Vaccinieae</taxon>
        <taxon>Vaccinium</taxon>
    </lineage>
</organism>
<protein>
    <submittedName>
        <fullName evidence="1">Uncharacterized protein</fullName>
    </submittedName>
</protein>
<accession>A0ACB7XAR6</accession>
<dbReference type="Proteomes" id="UP000828048">
    <property type="component" value="Chromosome 6"/>
</dbReference>
<evidence type="ECO:0000313" key="1">
    <source>
        <dbReference type="EMBL" id="KAH7837858.1"/>
    </source>
</evidence>
<gene>
    <name evidence="1" type="ORF">Vadar_018904</name>
</gene>
<evidence type="ECO:0000313" key="2">
    <source>
        <dbReference type="Proteomes" id="UP000828048"/>
    </source>
</evidence>
<name>A0ACB7XAR6_9ERIC</name>
<sequence length="262" mass="28983">MSSSSGSCTIAVAAHKRLSESIEKGFRVGFSAFVCRYWTREEVKVVLSLIFTPNGLSYIFESKETKQSGSKKGKNTKEENGSQEKMVARFQFFEPLPPPRKPKAAACFKNASCGPVSSVPIKNLKSSPSAITDPNQCTRLLLVKFRGKTVILPHCRWYDFAAEILAWCFSTLIDASFEILPLKSSSMIPFLQGSKWFPCNELILGSLAKNVTAVDKGGRRTEGEEMKEISEGLSGRSNWLTRFLNFGTEDAKAVLTTLTVTK</sequence>
<dbReference type="EMBL" id="CM037156">
    <property type="protein sequence ID" value="KAH7837858.1"/>
    <property type="molecule type" value="Genomic_DNA"/>
</dbReference>
<keyword evidence="2" id="KW-1185">Reference proteome</keyword>
<reference evidence="1 2" key="1">
    <citation type="journal article" date="2021" name="Hortic Res">
        <title>High-quality reference genome and annotation aids understanding of berry development for evergreen blueberry (Vaccinium darrowii).</title>
        <authorList>
            <person name="Yu J."/>
            <person name="Hulse-Kemp A.M."/>
            <person name="Babiker E."/>
            <person name="Staton M."/>
        </authorList>
    </citation>
    <scope>NUCLEOTIDE SEQUENCE [LARGE SCALE GENOMIC DNA]</scope>
    <source>
        <strain evidence="2">cv. NJ 8807/NJ 8810</strain>
        <tissue evidence="1">Young leaf</tissue>
    </source>
</reference>
<proteinExistence type="predicted"/>
<comment type="caution">
    <text evidence="1">The sequence shown here is derived from an EMBL/GenBank/DDBJ whole genome shotgun (WGS) entry which is preliminary data.</text>
</comment>